<keyword evidence="2" id="KW-0808">Transferase</keyword>
<dbReference type="Pfam" id="PF00078">
    <property type="entry name" value="RVT_1"/>
    <property type="match status" value="1"/>
</dbReference>
<dbReference type="AlphaFoldDB" id="A0A225WNM9"/>
<gene>
    <name evidence="2" type="ORF">PHMEG_0006925</name>
</gene>
<accession>A0A225WNM9</accession>
<reference evidence="3" key="1">
    <citation type="submission" date="2017-03" db="EMBL/GenBank/DDBJ databases">
        <title>Phytopthora megakarya and P. palmivora, two closely related causual agents of cacao black pod achieved similar genome size and gene model numbers by different mechanisms.</title>
        <authorList>
            <person name="Ali S."/>
            <person name="Shao J."/>
            <person name="Larry D.J."/>
            <person name="Kronmiller B."/>
            <person name="Shen D."/>
            <person name="Strem M.D."/>
            <person name="Melnick R.L."/>
            <person name="Guiltinan M.J."/>
            <person name="Tyler B.M."/>
            <person name="Meinhardt L.W."/>
            <person name="Bailey B.A."/>
        </authorList>
    </citation>
    <scope>NUCLEOTIDE SEQUENCE [LARGE SCALE GENOMIC DNA]</scope>
    <source>
        <strain evidence="3">zdho120</strain>
    </source>
</reference>
<dbReference type="SUPFAM" id="SSF56672">
    <property type="entry name" value="DNA/RNA polymerases"/>
    <property type="match status" value="1"/>
</dbReference>
<keyword evidence="2" id="KW-0695">RNA-directed DNA polymerase</keyword>
<protein>
    <submittedName>
        <fullName evidence="2">Reverse transcriptase</fullName>
    </submittedName>
</protein>
<dbReference type="EMBL" id="NBNE01000517">
    <property type="protein sequence ID" value="OWZ18908.1"/>
    <property type="molecule type" value="Genomic_DNA"/>
</dbReference>
<dbReference type="GO" id="GO:0003964">
    <property type="term" value="F:RNA-directed DNA polymerase activity"/>
    <property type="evidence" value="ECO:0007669"/>
    <property type="project" value="UniProtKB-KW"/>
</dbReference>
<dbReference type="Gene3D" id="3.30.70.270">
    <property type="match status" value="1"/>
</dbReference>
<evidence type="ECO:0000259" key="1">
    <source>
        <dbReference type="Pfam" id="PF00078"/>
    </source>
</evidence>
<dbReference type="Gene3D" id="3.10.10.10">
    <property type="entry name" value="HIV Type 1 Reverse Transcriptase, subunit A, domain 1"/>
    <property type="match status" value="1"/>
</dbReference>
<dbReference type="InterPro" id="IPR000477">
    <property type="entry name" value="RT_dom"/>
</dbReference>
<proteinExistence type="predicted"/>
<dbReference type="PANTHER" id="PTHR33064">
    <property type="entry name" value="POL PROTEIN"/>
    <property type="match status" value="1"/>
</dbReference>
<evidence type="ECO:0000313" key="2">
    <source>
        <dbReference type="EMBL" id="OWZ18908.1"/>
    </source>
</evidence>
<dbReference type="InterPro" id="IPR043502">
    <property type="entry name" value="DNA/RNA_pol_sf"/>
</dbReference>
<feature type="domain" description="Reverse transcriptase" evidence="1">
    <location>
        <begin position="31"/>
        <end position="96"/>
    </location>
</feature>
<organism evidence="2 3">
    <name type="scientific">Phytophthora megakarya</name>
    <dbReference type="NCBI Taxonomy" id="4795"/>
    <lineage>
        <taxon>Eukaryota</taxon>
        <taxon>Sar</taxon>
        <taxon>Stramenopiles</taxon>
        <taxon>Oomycota</taxon>
        <taxon>Peronosporomycetes</taxon>
        <taxon>Peronosporales</taxon>
        <taxon>Peronosporaceae</taxon>
        <taxon>Phytophthora</taxon>
    </lineage>
</organism>
<dbReference type="Proteomes" id="UP000198211">
    <property type="component" value="Unassembled WGS sequence"/>
</dbReference>
<name>A0A225WNM9_9STRA</name>
<dbReference type="InterPro" id="IPR051320">
    <property type="entry name" value="Viral_Replic_Matur_Polypro"/>
</dbReference>
<keyword evidence="3" id="KW-1185">Reference proteome</keyword>
<dbReference type="PANTHER" id="PTHR33064:SF37">
    <property type="entry name" value="RIBONUCLEASE H"/>
    <property type="match status" value="1"/>
</dbReference>
<evidence type="ECO:0000313" key="3">
    <source>
        <dbReference type="Proteomes" id="UP000198211"/>
    </source>
</evidence>
<sequence length="167" mass="18807">MGISDLDLGIDYQRVNNFIQLSRYPLPLNFEKALWFMSLKMASAFWAIRMTERTKPIAAFVCPFGHFHWIRMPFTLKNTPLIYHQVINKFIPRISDYLTLDPQDGGPLGCGIPGYTGCENNHTPRLLPTLADKMTVFKTNIPAPTQISPVLGCSSYIDDIALNNVGS</sequence>
<keyword evidence="2" id="KW-0548">Nucleotidyltransferase</keyword>
<comment type="caution">
    <text evidence="2">The sequence shown here is derived from an EMBL/GenBank/DDBJ whole genome shotgun (WGS) entry which is preliminary data.</text>
</comment>
<dbReference type="InterPro" id="IPR043128">
    <property type="entry name" value="Rev_trsase/Diguanyl_cyclase"/>
</dbReference>